<dbReference type="GO" id="GO:0008180">
    <property type="term" value="C:COP9 signalosome"/>
    <property type="evidence" value="ECO:0007669"/>
    <property type="project" value="EnsemblFungi"/>
</dbReference>
<proteinExistence type="inferred from homology"/>
<sequence length="169" mass="19923">MNAGLKEALEDPQKYHYKQEWLSSDFESTRELLEIFAFGTVNDLTNLKFSKREDLTSSMIDKLRKLTIISLSAKYRYISYDFIRKECEMDSSNDIEEYLIQLQDFFQMEIDSVGQQVRIIRCFDSRDVYANELPLINLGKDTPTTTKDELLQSLHKWKLKLLCQITDEP</sequence>
<dbReference type="Pfam" id="PF01399">
    <property type="entry name" value="PCI"/>
    <property type="match status" value="1"/>
</dbReference>
<dbReference type="GO" id="GO:0071444">
    <property type="term" value="P:cellular response to pheromone"/>
    <property type="evidence" value="ECO:0007669"/>
    <property type="project" value="EnsemblFungi"/>
</dbReference>
<dbReference type="RefSeq" id="XP_003667515.1">
    <property type="nucleotide sequence ID" value="XM_003667467.1"/>
</dbReference>
<reference evidence="3 4" key="1">
    <citation type="journal article" date="2011" name="Proc. Natl. Acad. Sci. U.S.A.">
        <title>Evolutionary erosion of yeast sex chromosomes by mating-type switching accidents.</title>
        <authorList>
            <person name="Gordon J.L."/>
            <person name="Armisen D."/>
            <person name="Proux-Wera E."/>
            <person name="Oheigeartaigh S.S."/>
            <person name="Byrne K.P."/>
            <person name="Wolfe K.H."/>
        </authorList>
    </citation>
    <scope>NUCLEOTIDE SEQUENCE [LARGE SCALE GENOMIC DNA]</scope>
    <source>
        <strain evidence="4">ATCC 10597 / BCRC 20456 / CBS 421 / NBRC 0211 / NRRL Y-12639</strain>
    </source>
</reference>
<dbReference type="eggNOG" id="ENOG502S4AD">
    <property type="taxonomic scope" value="Eukaryota"/>
</dbReference>
<dbReference type="OMA" id="FDCRDVY"/>
<feature type="domain" description="PCI" evidence="2">
    <location>
        <begin position="55"/>
        <end position="117"/>
    </location>
</feature>
<evidence type="ECO:0000259" key="2">
    <source>
        <dbReference type="Pfam" id="PF01399"/>
    </source>
</evidence>
<dbReference type="GeneID" id="11493575"/>
<gene>
    <name evidence="3" type="primary">NDAI0A01140</name>
    <name evidence="3" type="ordered locus">NDAI_0A01140</name>
</gene>
<comment type="similarity">
    <text evidence="1">Belongs to the CSN7/EIF3M family. CSN7 subfamily.</text>
</comment>
<evidence type="ECO:0000313" key="3">
    <source>
        <dbReference type="EMBL" id="CCD22272.1"/>
    </source>
</evidence>
<dbReference type="Proteomes" id="UP000000689">
    <property type="component" value="Chromosome 1"/>
</dbReference>
<dbReference type="STRING" id="1071378.G0W384"/>
<dbReference type="GO" id="GO:0000747">
    <property type="term" value="P:conjugation with cellular fusion"/>
    <property type="evidence" value="ECO:0007669"/>
    <property type="project" value="EnsemblFungi"/>
</dbReference>
<dbReference type="EMBL" id="HE580267">
    <property type="protein sequence ID" value="CCD22272.1"/>
    <property type="molecule type" value="Genomic_DNA"/>
</dbReference>
<evidence type="ECO:0000256" key="1">
    <source>
        <dbReference type="ARBA" id="ARBA00008482"/>
    </source>
</evidence>
<dbReference type="GO" id="GO:0002183">
    <property type="term" value="P:cytoplasmic translational initiation"/>
    <property type="evidence" value="ECO:0007669"/>
    <property type="project" value="TreeGrafter"/>
</dbReference>
<dbReference type="GO" id="GO:0005852">
    <property type="term" value="C:eukaryotic translation initiation factor 3 complex"/>
    <property type="evidence" value="ECO:0007669"/>
    <property type="project" value="TreeGrafter"/>
</dbReference>
<name>G0W384_NAUDC</name>
<dbReference type="HOGENOM" id="CLU_138722_0_0_1"/>
<dbReference type="AlphaFoldDB" id="G0W384"/>
<dbReference type="OrthoDB" id="10265275at2759"/>
<protein>
    <recommendedName>
        <fullName evidence="2">PCI domain-containing protein</fullName>
    </recommendedName>
</protein>
<dbReference type="GO" id="GO:0000338">
    <property type="term" value="P:protein deneddylation"/>
    <property type="evidence" value="ECO:0007669"/>
    <property type="project" value="EnsemblFungi"/>
</dbReference>
<evidence type="ECO:0000313" key="4">
    <source>
        <dbReference type="Proteomes" id="UP000000689"/>
    </source>
</evidence>
<keyword evidence="4" id="KW-1185">Reference proteome</keyword>
<accession>G0W384</accession>
<dbReference type="InterPro" id="IPR000717">
    <property type="entry name" value="PCI_dom"/>
</dbReference>
<dbReference type="InterPro" id="IPR045237">
    <property type="entry name" value="COPS7/eIF3m"/>
</dbReference>
<dbReference type="PANTHER" id="PTHR15350:SF2">
    <property type="entry name" value="EUKARYOTIC TRANSLATION INITIATION FACTOR 3 SUBUNIT M"/>
    <property type="match status" value="1"/>
</dbReference>
<dbReference type="PANTHER" id="PTHR15350">
    <property type="entry name" value="COP9 SIGNALOSOME COMPLEX SUBUNIT 7/DENDRITIC CELL PROTEIN GA17"/>
    <property type="match status" value="1"/>
</dbReference>
<dbReference type="KEGG" id="ndi:NDAI_0A01140"/>
<organism evidence="3 4">
    <name type="scientific">Naumovozyma dairenensis (strain ATCC 10597 / BCRC 20456 / CBS 421 / NBRC 0211 / NRRL Y-12639)</name>
    <name type="common">Saccharomyces dairenensis</name>
    <dbReference type="NCBI Taxonomy" id="1071378"/>
    <lineage>
        <taxon>Eukaryota</taxon>
        <taxon>Fungi</taxon>
        <taxon>Dikarya</taxon>
        <taxon>Ascomycota</taxon>
        <taxon>Saccharomycotina</taxon>
        <taxon>Saccharomycetes</taxon>
        <taxon>Saccharomycetales</taxon>
        <taxon>Saccharomycetaceae</taxon>
        <taxon>Naumovozyma</taxon>
    </lineage>
</organism>